<name>A0AAV6GL91_9TELE</name>
<organism evidence="2 3">
    <name type="scientific">Alosa alosa</name>
    <name type="common">allis shad</name>
    <dbReference type="NCBI Taxonomy" id="278164"/>
    <lineage>
        <taxon>Eukaryota</taxon>
        <taxon>Metazoa</taxon>
        <taxon>Chordata</taxon>
        <taxon>Craniata</taxon>
        <taxon>Vertebrata</taxon>
        <taxon>Euteleostomi</taxon>
        <taxon>Actinopterygii</taxon>
        <taxon>Neopterygii</taxon>
        <taxon>Teleostei</taxon>
        <taxon>Clupei</taxon>
        <taxon>Clupeiformes</taxon>
        <taxon>Clupeoidei</taxon>
        <taxon>Clupeidae</taxon>
        <taxon>Alosa</taxon>
    </lineage>
</organism>
<comment type="caution">
    <text evidence="2">The sequence shown here is derived from an EMBL/GenBank/DDBJ whole genome shotgun (WGS) entry which is preliminary data.</text>
</comment>
<evidence type="ECO:0000256" key="1">
    <source>
        <dbReference type="SAM" id="MobiDB-lite"/>
    </source>
</evidence>
<keyword evidence="3" id="KW-1185">Reference proteome</keyword>
<evidence type="ECO:0000313" key="3">
    <source>
        <dbReference type="Proteomes" id="UP000823561"/>
    </source>
</evidence>
<sequence>MLLDEGGLQQLETVGSHPETHEDVRKMTKSILDSLQMYQARRCTRTGRDSSLDTGQRCLTLAHKEKDAQ</sequence>
<accession>A0AAV6GL91</accession>
<evidence type="ECO:0000313" key="2">
    <source>
        <dbReference type="EMBL" id="KAG5275978.1"/>
    </source>
</evidence>
<dbReference type="AlphaFoldDB" id="A0AAV6GL91"/>
<dbReference type="EMBL" id="JADWDJ010000009">
    <property type="protein sequence ID" value="KAG5275978.1"/>
    <property type="molecule type" value="Genomic_DNA"/>
</dbReference>
<feature type="region of interest" description="Disordered" evidence="1">
    <location>
        <begin position="1"/>
        <end position="23"/>
    </location>
</feature>
<proteinExistence type="predicted"/>
<protein>
    <submittedName>
        <fullName evidence="2">Uncharacterized protein</fullName>
    </submittedName>
</protein>
<reference evidence="2" key="1">
    <citation type="submission" date="2020-10" db="EMBL/GenBank/DDBJ databases">
        <title>Chromosome-scale genome assembly of the Allis shad, Alosa alosa.</title>
        <authorList>
            <person name="Margot Z."/>
            <person name="Christophe K."/>
            <person name="Cabau C."/>
            <person name="Louis A."/>
            <person name="Berthelot C."/>
            <person name="Parey E."/>
            <person name="Roest Crollius H."/>
            <person name="Montfort J."/>
            <person name="Robinson-Rechavi M."/>
            <person name="Bucao C."/>
            <person name="Bouchez O."/>
            <person name="Gislard M."/>
            <person name="Lluch J."/>
            <person name="Milhes M."/>
            <person name="Lampietro C."/>
            <person name="Lopez Roques C."/>
            <person name="Donnadieu C."/>
            <person name="Braasch I."/>
            <person name="Desvignes T."/>
            <person name="Postlethwait J."/>
            <person name="Bobe J."/>
            <person name="Guiguen Y."/>
        </authorList>
    </citation>
    <scope>NUCLEOTIDE SEQUENCE</scope>
    <source>
        <strain evidence="2">M-15738</strain>
        <tissue evidence="2">Blood</tissue>
    </source>
</reference>
<gene>
    <name evidence="2" type="ORF">AALO_G00126590</name>
</gene>
<dbReference type="Proteomes" id="UP000823561">
    <property type="component" value="Chromosome 9"/>
</dbReference>